<dbReference type="RefSeq" id="WP_142934303.1">
    <property type="nucleotide sequence ID" value="NZ_ML660170.1"/>
</dbReference>
<feature type="domain" description="Ap4A phosphorylase 1/2 N-terminal" evidence="3">
    <location>
        <begin position="2"/>
        <end position="145"/>
    </location>
</feature>
<dbReference type="Pfam" id="PF09830">
    <property type="entry name" value="ATP_transf"/>
    <property type="match status" value="1"/>
</dbReference>
<accession>A0A545U530</accession>
<dbReference type="GO" id="GO:0003877">
    <property type="term" value="F:ATP:ADP adenylyltransferase activity"/>
    <property type="evidence" value="ECO:0007669"/>
    <property type="project" value="InterPro"/>
</dbReference>
<evidence type="ECO:0000259" key="2">
    <source>
        <dbReference type="Pfam" id="PF09830"/>
    </source>
</evidence>
<dbReference type="Pfam" id="PF19327">
    <property type="entry name" value="Ap4A_phos_N"/>
    <property type="match status" value="1"/>
</dbReference>
<feature type="domain" description="ATP adenylyltransferase C-terminal" evidence="2">
    <location>
        <begin position="156"/>
        <end position="253"/>
    </location>
</feature>
<dbReference type="PIRSF" id="PIRSF000846">
    <property type="entry name" value="ATP_adenylyltr"/>
    <property type="match status" value="1"/>
</dbReference>
<dbReference type="InterPro" id="IPR009163">
    <property type="entry name" value="Ap4A_phos1/2"/>
</dbReference>
<dbReference type="PANTHER" id="PTHR38420:SF1">
    <property type="entry name" value="PUTATIVE (AFU_ORTHOLOGUE AFUA_5G14690)-RELATED"/>
    <property type="match status" value="1"/>
</dbReference>
<dbReference type="OrthoDB" id="421767at2"/>
<dbReference type="GO" id="GO:0005524">
    <property type="term" value="F:ATP binding"/>
    <property type="evidence" value="ECO:0007669"/>
    <property type="project" value="InterPro"/>
</dbReference>
<dbReference type="InterPro" id="IPR043171">
    <property type="entry name" value="Ap4A_phos1/2-like"/>
</dbReference>
<feature type="active site" description="Nucleophile" evidence="1">
    <location>
        <position position="138"/>
    </location>
</feature>
<evidence type="ECO:0000313" key="5">
    <source>
        <dbReference type="Proteomes" id="UP000315439"/>
    </source>
</evidence>
<gene>
    <name evidence="4" type="ORF">FLL46_23490</name>
</gene>
<dbReference type="InterPro" id="IPR045759">
    <property type="entry name" value="Ap4A_phos1/2_N"/>
</dbReference>
<dbReference type="EMBL" id="VIKS01000014">
    <property type="protein sequence ID" value="TQV84577.1"/>
    <property type="molecule type" value="Genomic_DNA"/>
</dbReference>
<protein>
    <submittedName>
        <fullName evidence="4">Phosphorylase</fullName>
    </submittedName>
</protein>
<dbReference type="InterPro" id="IPR019200">
    <property type="entry name" value="ATP_adenylylTrfase_C"/>
</dbReference>
<dbReference type="GO" id="GO:0009117">
    <property type="term" value="P:nucleotide metabolic process"/>
    <property type="evidence" value="ECO:0007669"/>
    <property type="project" value="InterPro"/>
</dbReference>
<organism evidence="4 5">
    <name type="scientific">Aliikangiella coralliicola</name>
    <dbReference type="NCBI Taxonomy" id="2592383"/>
    <lineage>
        <taxon>Bacteria</taxon>
        <taxon>Pseudomonadati</taxon>
        <taxon>Pseudomonadota</taxon>
        <taxon>Gammaproteobacteria</taxon>
        <taxon>Oceanospirillales</taxon>
        <taxon>Pleioneaceae</taxon>
        <taxon>Aliikangiella</taxon>
    </lineage>
</organism>
<proteinExistence type="predicted"/>
<dbReference type="Proteomes" id="UP000315439">
    <property type="component" value="Unassembled WGS sequence"/>
</dbReference>
<evidence type="ECO:0000259" key="3">
    <source>
        <dbReference type="Pfam" id="PF19327"/>
    </source>
</evidence>
<keyword evidence="5" id="KW-1185">Reference proteome</keyword>
<reference evidence="4 5" key="1">
    <citation type="submission" date="2019-07" db="EMBL/GenBank/DDBJ databases">
        <title>Draft genome for Aliikangiella sp. M105.</title>
        <authorList>
            <person name="Wang G."/>
        </authorList>
    </citation>
    <scope>NUCLEOTIDE SEQUENCE [LARGE SCALE GENOMIC DNA]</scope>
    <source>
        <strain evidence="4 5">M105</strain>
    </source>
</reference>
<evidence type="ECO:0000256" key="1">
    <source>
        <dbReference type="PIRSR" id="PIRSR000846-1"/>
    </source>
</evidence>
<dbReference type="AlphaFoldDB" id="A0A545U530"/>
<dbReference type="InterPro" id="IPR036265">
    <property type="entry name" value="HIT-like_sf"/>
</dbReference>
<dbReference type="Gene3D" id="3.30.428.70">
    <property type="match status" value="1"/>
</dbReference>
<dbReference type="SUPFAM" id="SSF54197">
    <property type="entry name" value="HIT-like"/>
    <property type="match status" value="1"/>
</dbReference>
<comment type="caution">
    <text evidence="4">The sequence shown here is derived from an EMBL/GenBank/DDBJ whole genome shotgun (WGS) entry which is preliminary data.</text>
</comment>
<name>A0A545U530_9GAMM</name>
<dbReference type="PANTHER" id="PTHR38420">
    <property type="entry name" value="AP-4-A PHOSPHORYLASE II"/>
    <property type="match status" value="1"/>
</dbReference>
<evidence type="ECO:0000313" key="4">
    <source>
        <dbReference type="EMBL" id="TQV84577.1"/>
    </source>
</evidence>
<sequence>MFWNRAAIVANQALANGDLMPIATEPMTVRQNNTDFVVRIRNENMEKKFTLSKERGNPFLPYDDSMYVHAAGDSHVCLLNKFPVLSPHLLICSNEFIEQTKPLEKIDFKAWLLGFCESDVLGFYNSGGDAGASQPHRHMQLVKTGIPLRSTIESGELPFNHKIARFEELDAELIHERYLTGMQELELYDKNVCKPHNLLLTSNWLLIVPRSRASLNHIFVNGLNYAGQFLVKDLQSKNQLEAQGILNILKKCSEY</sequence>